<dbReference type="Proteomes" id="UP000823614">
    <property type="component" value="Unassembled WGS sequence"/>
</dbReference>
<name>A0A9D9E5I3_9LACO</name>
<evidence type="ECO:0000313" key="1">
    <source>
        <dbReference type="EMBL" id="MBO8441283.1"/>
    </source>
</evidence>
<gene>
    <name evidence="1" type="ORF">IAA89_02425</name>
</gene>
<accession>A0A9D9E5I3</accession>
<comment type="caution">
    <text evidence="1">The sequence shown here is derived from an EMBL/GenBank/DDBJ whole genome shotgun (WGS) entry which is preliminary data.</text>
</comment>
<proteinExistence type="predicted"/>
<reference evidence="1" key="1">
    <citation type="submission" date="2020-10" db="EMBL/GenBank/DDBJ databases">
        <authorList>
            <person name="Gilroy R."/>
        </authorList>
    </citation>
    <scope>NUCLEOTIDE SEQUENCE</scope>
    <source>
        <strain evidence="1">C6-149</strain>
    </source>
</reference>
<reference evidence="1" key="2">
    <citation type="journal article" date="2021" name="PeerJ">
        <title>Extensive microbial diversity within the chicken gut microbiome revealed by metagenomics and culture.</title>
        <authorList>
            <person name="Gilroy R."/>
            <person name="Ravi A."/>
            <person name="Getino M."/>
            <person name="Pursley I."/>
            <person name="Horton D.L."/>
            <person name="Alikhan N.F."/>
            <person name="Baker D."/>
            <person name="Gharbi K."/>
            <person name="Hall N."/>
            <person name="Watson M."/>
            <person name="Adriaenssens E.M."/>
            <person name="Foster-Nyarko E."/>
            <person name="Jarju S."/>
            <person name="Secka A."/>
            <person name="Antonio M."/>
            <person name="Oren A."/>
            <person name="Chaudhuri R.R."/>
            <person name="La Ragione R."/>
            <person name="Hildebrand F."/>
            <person name="Pallen M.J."/>
        </authorList>
    </citation>
    <scope>NUCLEOTIDE SEQUENCE</scope>
    <source>
        <strain evidence="1">C6-149</strain>
    </source>
</reference>
<dbReference type="AlphaFoldDB" id="A0A9D9E5I3"/>
<evidence type="ECO:0000313" key="2">
    <source>
        <dbReference type="Proteomes" id="UP000823614"/>
    </source>
</evidence>
<organism evidence="1 2">
    <name type="scientific">Candidatus Gallilactobacillus intestinavium</name>
    <dbReference type="NCBI Taxonomy" id="2840838"/>
    <lineage>
        <taxon>Bacteria</taxon>
        <taxon>Bacillati</taxon>
        <taxon>Bacillota</taxon>
        <taxon>Bacilli</taxon>
        <taxon>Lactobacillales</taxon>
        <taxon>Lactobacillaceae</taxon>
        <taxon>Lactobacillaceae incertae sedis</taxon>
        <taxon>Candidatus Gallilactobacillus</taxon>
    </lineage>
</organism>
<protein>
    <submittedName>
        <fullName evidence="1">Uncharacterized protein</fullName>
    </submittedName>
</protein>
<sequence length="83" mass="9700">MKLSVFEQLVLKEIKRKYDNGFSFVKEHKQNKLFFIVNNEKVLIVPRNFHCLCNVFIGGKLAGDANLIKILNDFMNTPLTERE</sequence>
<dbReference type="EMBL" id="JADIMP010000047">
    <property type="protein sequence ID" value="MBO8441283.1"/>
    <property type="molecule type" value="Genomic_DNA"/>
</dbReference>